<evidence type="ECO:0000313" key="9">
    <source>
        <dbReference type="EMBL" id="TGD78426.1"/>
    </source>
</evidence>
<dbReference type="PANTHER" id="PTHR43304:SF1">
    <property type="entry name" value="PAC DOMAIN-CONTAINING PROTEIN"/>
    <property type="match status" value="1"/>
</dbReference>
<dbReference type="CDD" id="cd00130">
    <property type="entry name" value="PAS"/>
    <property type="match status" value="3"/>
</dbReference>
<dbReference type="NCBIfam" id="TIGR00229">
    <property type="entry name" value="sensory_box"/>
    <property type="match status" value="3"/>
</dbReference>
<dbReference type="Pfam" id="PF13188">
    <property type="entry name" value="PAS_8"/>
    <property type="match status" value="1"/>
</dbReference>
<feature type="domain" description="PAS" evidence="7">
    <location>
        <begin position="458"/>
        <end position="528"/>
    </location>
</feature>
<evidence type="ECO:0000256" key="2">
    <source>
        <dbReference type="ARBA" id="ARBA00012438"/>
    </source>
</evidence>
<name>A0A4Z0MFY2_9BACT</name>
<comment type="caution">
    <text evidence="9">The sequence shown here is derived from an EMBL/GenBank/DDBJ whole genome shotgun (WGS) entry which is preliminary data.</text>
</comment>
<evidence type="ECO:0000256" key="4">
    <source>
        <dbReference type="ARBA" id="ARBA00022679"/>
    </source>
</evidence>
<keyword evidence="10" id="KW-1185">Reference proteome</keyword>
<dbReference type="InterPro" id="IPR035965">
    <property type="entry name" value="PAS-like_dom_sf"/>
</dbReference>
<evidence type="ECO:0000259" key="6">
    <source>
        <dbReference type="PROSITE" id="PS50109"/>
    </source>
</evidence>
<dbReference type="SMART" id="SM00091">
    <property type="entry name" value="PAS"/>
    <property type="match status" value="3"/>
</dbReference>
<dbReference type="Gene3D" id="3.30.450.40">
    <property type="match status" value="1"/>
</dbReference>
<dbReference type="Gene3D" id="1.20.5.1930">
    <property type="match status" value="1"/>
</dbReference>
<dbReference type="Gene3D" id="3.30.450.20">
    <property type="entry name" value="PAS domain"/>
    <property type="match status" value="6"/>
</dbReference>
<comment type="catalytic activity">
    <reaction evidence="1">
        <text>ATP + protein L-histidine = ADP + protein N-phospho-L-histidine.</text>
        <dbReference type="EC" id="2.7.13.3"/>
    </reaction>
</comment>
<protein>
    <recommendedName>
        <fullName evidence="2">histidine kinase</fullName>
        <ecNumber evidence="2">2.7.13.3</ecNumber>
    </recommendedName>
</protein>
<evidence type="ECO:0000259" key="8">
    <source>
        <dbReference type="PROSITE" id="PS50113"/>
    </source>
</evidence>
<evidence type="ECO:0000256" key="5">
    <source>
        <dbReference type="ARBA" id="ARBA00022777"/>
    </source>
</evidence>
<evidence type="ECO:0000256" key="1">
    <source>
        <dbReference type="ARBA" id="ARBA00000085"/>
    </source>
</evidence>
<dbReference type="InterPro" id="IPR000700">
    <property type="entry name" value="PAS-assoc_C"/>
</dbReference>
<dbReference type="Proteomes" id="UP000298284">
    <property type="component" value="Unassembled WGS sequence"/>
</dbReference>
<dbReference type="InterPro" id="IPR003594">
    <property type="entry name" value="HATPase_dom"/>
</dbReference>
<feature type="domain" description="Histidine kinase" evidence="6">
    <location>
        <begin position="1107"/>
        <end position="1195"/>
    </location>
</feature>
<dbReference type="PROSITE" id="PS50109">
    <property type="entry name" value="HIS_KIN"/>
    <property type="match status" value="1"/>
</dbReference>
<dbReference type="InterPro" id="IPR013655">
    <property type="entry name" value="PAS_fold_3"/>
</dbReference>
<dbReference type="Gene3D" id="3.30.565.10">
    <property type="entry name" value="Histidine kinase-like ATPase, C-terminal domain"/>
    <property type="match status" value="1"/>
</dbReference>
<dbReference type="SMART" id="SM00387">
    <property type="entry name" value="HATPase_c"/>
    <property type="match status" value="1"/>
</dbReference>
<dbReference type="Pfam" id="PF08448">
    <property type="entry name" value="PAS_4"/>
    <property type="match status" value="1"/>
</dbReference>
<dbReference type="InterPro" id="IPR005467">
    <property type="entry name" value="His_kinase_dom"/>
</dbReference>
<dbReference type="Gene3D" id="2.10.70.100">
    <property type="match status" value="1"/>
</dbReference>
<dbReference type="EMBL" id="SRKZ01000006">
    <property type="protein sequence ID" value="TGD78426.1"/>
    <property type="molecule type" value="Genomic_DNA"/>
</dbReference>
<dbReference type="InterPro" id="IPR001610">
    <property type="entry name" value="PAC"/>
</dbReference>
<evidence type="ECO:0000313" key="10">
    <source>
        <dbReference type="Proteomes" id="UP000298284"/>
    </source>
</evidence>
<dbReference type="SUPFAM" id="SSF55785">
    <property type="entry name" value="PYP-like sensor domain (PAS domain)"/>
    <property type="match status" value="6"/>
</dbReference>
<evidence type="ECO:0000256" key="3">
    <source>
        <dbReference type="ARBA" id="ARBA00022553"/>
    </source>
</evidence>
<dbReference type="InterPro" id="IPR003018">
    <property type="entry name" value="GAF"/>
</dbReference>
<dbReference type="PROSITE" id="PS50113">
    <property type="entry name" value="PAC"/>
    <property type="match status" value="3"/>
</dbReference>
<dbReference type="FunFam" id="3.30.450.20:FF:000099">
    <property type="entry name" value="Sensory box sensor histidine kinase"/>
    <property type="match status" value="1"/>
</dbReference>
<dbReference type="Pfam" id="PF01590">
    <property type="entry name" value="GAF"/>
    <property type="match status" value="1"/>
</dbReference>
<feature type="domain" description="PAC" evidence="8">
    <location>
        <begin position="659"/>
        <end position="712"/>
    </location>
</feature>
<dbReference type="InterPro" id="IPR052162">
    <property type="entry name" value="Sensor_kinase/Photoreceptor"/>
</dbReference>
<dbReference type="InterPro" id="IPR036890">
    <property type="entry name" value="HATPase_C_sf"/>
</dbReference>
<feature type="domain" description="PAS" evidence="7">
    <location>
        <begin position="584"/>
        <end position="656"/>
    </location>
</feature>
<dbReference type="AlphaFoldDB" id="A0A4Z0MFY2"/>
<dbReference type="SMART" id="SM00065">
    <property type="entry name" value="GAF"/>
    <property type="match status" value="1"/>
</dbReference>
<dbReference type="SMART" id="SM00086">
    <property type="entry name" value="PAC"/>
    <property type="match status" value="3"/>
</dbReference>
<dbReference type="PANTHER" id="PTHR43304">
    <property type="entry name" value="PHYTOCHROME-LIKE PROTEIN CPH1"/>
    <property type="match status" value="1"/>
</dbReference>
<accession>A0A4Z0MFY2</accession>
<sequence>MQEPPFAGLSSQEHTYQNTYQKLQPEVVSNMRRSEEQFRLLVTASADMVFKMSADWRHMHQLVGQDFLATSPATTSSWLQTYLPADEQAPTSAIIAEAIRTKSLFEHEHRVIRADGSVGWVHSRAVPVLSAQGDIVEWLGTAQDITSRKQAEQELLRLKDEVAQRAQNNYRTLFNAIDEGFCVLELQFDADGNAVDWIYREANPAFELQTGYHNPVGQRISYFQPNLERSWFDQFAQVARTGEPTRFEQQTSAMNRWYDVYAFRVGDANHHLVSLLFTDISERKRQEHRQAFLLQLDDRLRPLSDPIDIQYQAACALGQYLGASRVGYAEDQGDDAHIVVTRNYTQVGVPSIEGRYHYNDYGPALLAAFKEGRTVVRPDIANDPTLTDEEKQAHAALQLGATVNVPLRKDGQLIAVLFMHYPVAHAWTGPELALLEDTAERTWAAVVRSRTEAALRDSEERFRNLVVAHAYAIWETEADGQIVEDSPSWRSYTGQSLDEWLGFGWLDAIYPEDRDYARRQWQEAVAVEGTVNAEFRVRSAAGGYRWTNVRATPIRDAQGRISKWMGMNIDIQNQKTTDEALRQSEKRLRIALEAAKLGTWNWNVTTDEILWNARHYQQFGLETSPGPLTSTDFARHLHPDDRAAVLQRLQDAVDEHGLFEAEFRIITAQGTVRWMSSHGQATDTGPNGRARRMSGVLLDITESKQAEQQQQELAASLERKVKRRTQALQESRDLLQSVYDTSLIGMAVLKAERDASGSIEDFTFVSVNRKLQQETGHDDLVGQRFTSIFPGIEFNGLLTIMCRAVETGEPQQTEYYYPHEDFRQWYSSMYVQLGDGVVVTTLNITERKLAEEERLRQFTLLQQAESVAQLGSWGYEPAVGTLRWSAGMYRLFGLPEGSPVTPSIYLDYVVPEDRPVAERLVHCLTQEPCDSEVTLRLRIADKVKTMCVKAVVLAAAPEQPARLLGVDLDISTVHRLEQDNLRMRLEQQQALFNVVLEAQEAERKRIGEALHNGVGQLLYATKLQLDQTRTQVPEAAWTRAHGLLADAIRQTRAISHELVPLVLTEFGLEVAVQDICRTLSTAQLIFECHIALDELPRPLPQQLQVALYRMAQELAQNIVRHAQATEASLALEAVPGYILLRAEDNGVGFPAKGATSIGLGLRSIRDRVALLGGIVDAGSSPRVGTYVRIRIPFFIDPAH</sequence>
<dbReference type="CDD" id="cd16917">
    <property type="entry name" value="HATPase_UhpB-NarQ-NarX-like"/>
    <property type="match status" value="1"/>
</dbReference>
<keyword evidence="3" id="KW-0597">Phosphoprotein</keyword>
<organism evidence="9 10">
    <name type="scientific">Hymenobacter wooponensis</name>
    <dbReference type="NCBI Taxonomy" id="1525360"/>
    <lineage>
        <taxon>Bacteria</taxon>
        <taxon>Pseudomonadati</taxon>
        <taxon>Bacteroidota</taxon>
        <taxon>Cytophagia</taxon>
        <taxon>Cytophagales</taxon>
        <taxon>Hymenobacteraceae</taxon>
        <taxon>Hymenobacter</taxon>
    </lineage>
</organism>
<dbReference type="SUPFAM" id="SSF55874">
    <property type="entry name" value="ATPase domain of HSP90 chaperone/DNA topoisomerase II/histidine kinase"/>
    <property type="match status" value="1"/>
</dbReference>
<keyword evidence="4" id="KW-0808">Transferase</keyword>
<dbReference type="GO" id="GO:0004673">
    <property type="term" value="F:protein histidine kinase activity"/>
    <property type="evidence" value="ECO:0007669"/>
    <property type="project" value="UniProtKB-EC"/>
</dbReference>
<dbReference type="EC" id="2.7.13.3" evidence="2"/>
<evidence type="ECO:0000259" key="7">
    <source>
        <dbReference type="PROSITE" id="PS50112"/>
    </source>
</evidence>
<keyword evidence="5" id="KW-0418">Kinase</keyword>
<dbReference type="InterPro" id="IPR000014">
    <property type="entry name" value="PAS"/>
</dbReference>
<reference evidence="9 10" key="1">
    <citation type="submission" date="2019-04" db="EMBL/GenBank/DDBJ databases">
        <authorList>
            <person name="Feng G."/>
            <person name="Zhang J."/>
            <person name="Zhu H."/>
        </authorList>
    </citation>
    <scope>NUCLEOTIDE SEQUENCE [LARGE SCALE GENOMIC DNA]</scope>
    <source>
        <strain evidence="9 10">JCM 19491</strain>
    </source>
</reference>
<dbReference type="PROSITE" id="PS50112">
    <property type="entry name" value="PAS"/>
    <property type="match status" value="2"/>
</dbReference>
<feature type="domain" description="PAC" evidence="8">
    <location>
        <begin position="531"/>
        <end position="583"/>
    </location>
</feature>
<feature type="domain" description="PAC" evidence="8">
    <location>
        <begin position="105"/>
        <end position="157"/>
    </location>
</feature>
<dbReference type="Pfam" id="PF02518">
    <property type="entry name" value="HATPase_c"/>
    <property type="match status" value="1"/>
</dbReference>
<dbReference type="SUPFAM" id="SSF55781">
    <property type="entry name" value="GAF domain-like"/>
    <property type="match status" value="1"/>
</dbReference>
<proteinExistence type="predicted"/>
<dbReference type="InterPro" id="IPR029016">
    <property type="entry name" value="GAF-like_dom_sf"/>
</dbReference>
<dbReference type="Pfam" id="PF08447">
    <property type="entry name" value="PAS_3"/>
    <property type="match status" value="3"/>
</dbReference>
<gene>
    <name evidence="9" type="ORF">EU557_20175</name>
</gene>
<dbReference type="InterPro" id="IPR013656">
    <property type="entry name" value="PAS_4"/>
</dbReference>
<dbReference type="OrthoDB" id="5401121at2"/>